<keyword evidence="3" id="KW-1185">Reference proteome</keyword>
<dbReference type="EMBL" id="JACASF010000008">
    <property type="protein sequence ID" value="KAF6462319.1"/>
    <property type="molecule type" value="Genomic_DNA"/>
</dbReference>
<proteinExistence type="predicted"/>
<gene>
    <name evidence="2" type="ORF">HJG59_011350</name>
</gene>
<dbReference type="InParanoid" id="A0A7J8GRT0"/>
<name>A0A7J8GRT0_MOLMO</name>
<comment type="caution">
    <text evidence="2">The sequence shown here is derived from an EMBL/GenBank/DDBJ whole genome shotgun (WGS) entry which is preliminary data.</text>
</comment>
<dbReference type="AlphaFoldDB" id="A0A7J8GRT0"/>
<keyword evidence="1" id="KW-0732">Signal</keyword>
<feature type="signal peptide" evidence="1">
    <location>
        <begin position="1"/>
        <end position="23"/>
    </location>
</feature>
<evidence type="ECO:0000313" key="2">
    <source>
        <dbReference type="EMBL" id="KAF6462319.1"/>
    </source>
</evidence>
<organism evidence="2 3">
    <name type="scientific">Molossus molossus</name>
    <name type="common">Pallas' mastiff bat</name>
    <name type="synonym">Vespertilio molossus</name>
    <dbReference type="NCBI Taxonomy" id="27622"/>
    <lineage>
        <taxon>Eukaryota</taxon>
        <taxon>Metazoa</taxon>
        <taxon>Chordata</taxon>
        <taxon>Craniata</taxon>
        <taxon>Vertebrata</taxon>
        <taxon>Euteleostomi</taxon>
        <taxon>Mammalia</taxon>
        <taxon>Eutheria</taxon>
        <taxon>Laurasiatheria</taxon>
        <taxon>Chiroptera</taxon>
        <taxon>Yangochiroptera</taxon>
        <taxon>Molossidae</taxon>
        <taxon>Molossus</taxon>
    </lineage>
</organism>
<evidence type="ECO:0000256" key="1">
    <source>
        <dbReference type="SAM" id="SignalP"/>
    </source>
</evidence>
<sequence>MKGFWKPRHLLIVRVHKLLLASTHLGSSGEKVACAEAPETNREKTMKTCSPEQKHLMSHPCPCPGRIWIWQLSGKDHVTGTEPCNGGMETPEVVCQGGGWGNQQPNLPSPNSSTACCHLLLAELNQRQKKGYRQLLMQS</sequence>
<protein>
    <submittedName>
        <fullName evidence="2">Uncharacterized protein</fullName>
    </submittedName>
</protein>
<feature type="chain" id="PRO_5029795619" evidence="1">
    <location>
        <begin position="24"/>
        <end position="139"/>
    </location>
</feature>
<dbReference type="Proteomes" id="UP000550707">
    <property type="component" value="Unassembled WGS sequence"/>
</dbReference>
<evidence type="ECO:0000313" key="3">
    <source>
        <dbReference type="Proteomes" id="UP000550707"/>
    </source>
</evidence>
<reference evidence="2 3" key="1">
    <citation type="journal article" date="2020" name="Nature">
        <title>Six reference-quality genomes reveal evolution of bat adaptations.</title>
        <authorList>
            <person name="Jebb D."/>
            <person name="Huang Z."/>
            <person name="Pippel M."/>
            <person name="Hughes G.M."/>
            <person name="Lavrichenko K."/>
            <person name="Devanna P."/>
            <person name="Winkler S."/>
            <person name="Jermiin L.S."/>
            <person name="Skirmuntt E.C."/>
            <person name="Katzourakis A."/>
            <person name="Burkitt-Gray L."/>
            <person name="Ray D.A."/>
            <person name="Sullivan K.A.M."/>
            <person name="Roscito J.G."/>
            <person name="Kirilenko B.M."/>
            <person name="Davalos L.M."/>
            <person name="Corthals A.P."/>
            <person name="Power M.L."/>
            <person name="Jones G."/>
            <person name="Ransome R.D."/>
            <person name="Dechmann D.K.N."/>
            <person name="Locatelli A.G."/>
            <person name="Puechmaille S.J."/>
            <person name="Fedrigo O."/>
            <person name="Jarvis E.D."/>
            <person name="Hiller M."/>
            <person name="Vernes S.C."/>
            <person name="Myers E.W."/>
            <person name="Teeling E.C."/>
        </authorList>
    </citation>
    <scope>NUCLEOTIDE SEQUENCE [LARGE SCALE GENOMIC DNA]</scope>
    <source>
        <strain evidence="2">MMolMol1</strain>
        <tissue evidence="2">Muscle</tissue>
    </source>
</reference>
<accession>A0A7J8GRT0</accession>